<dbReference type="AlphaFoldDB" id="A0A9Q8SY69"/>
<dbReference type="Proteomes" id="UP000830671">
    <property type="component" value="Chromosome 5"/>
</dbReference>
<keyword evidence="2" id="KW-1185">Reference proteome</keyword>
<dbReference type="GeneID" id="73345176"/>
<proteinExistence type="predicted"/>
<evidence type="ECO:0000313" key="1">
    <source>
        <dbReference type="EMBL" id="UQC85699.1"/>
    </source>
</evidence>
<dbReference type="KEGG" id="clup:CLUP02_11198"/>
<organism evidence="1 2">
    <name type="scientific">Colletotrichum lupini</name>
    <dbReference type="NCBI Taxonomy" id="145971"/>
    <lineage>
        <taxon>Eukaryota</taxon>
        <taxon>Fungi</taxon>
        <taxon>Dikarya</taxon>
        <taxon>Ascomycota</taxon>
        <taxon>Pezizomycotina</taxon>
        <taxon>Sordariomycetes</taxon>
        <taxon>Hypocreomycetidae</taxon>
        <taxon>Glomerellales</taxon>
        <taxon>Glomerellaceae</taxon>
        <taxon>Colletotrichum</taxon>
        <taxon>Colletotrichum acutatum species complex</taxon>
    </lineage>
</organism>
<dbReference type="EMBL" id="CP019477">
    <property type="protein sequence ID" value="UQC85699.1"/>
    <property type="molecule type" value="Genomic_DNA"/>
</dbReference>
<protein>
    <submittedName>
        <fullName evidence="1">Uncharacterized protein</fullName>
    </submittedName>
</protein>
<reference evidence="1" key="1">
    <citation type="journal article" date="2021" name="Mol. Plant Microbe Interact.">
        <title>Complete Genome Sequence of the Plant-Pathogenic Fungus Colletotrichum lupini.</title>
        <authorList>
            <person name="Baroncelli R."/>
            <person name="Pensec F."/>
            <person name="Da Lio D."/>
            <person name="Boufleur T."/>
            <person name="Vicente I."/>
            <person name="Sarrocco S."/>
            <person name="Picot A."/>
            <person name="Baraldi E."/>
            <person name="Sukno S."/>
            <person name="Thon M."/>
            <person name="Le Floch G."/>
        </authorList>
    </citation>
    <scope>NUCLEOTIDE SEQUENCE</scope>
    <source>
        <strain evidence="1">IMI 504893</strain>
    </source>
</reference>
<evidence type="ECO:0000313" key="2">
    <source>
        <dbReference type="Proteomes" id="UP000830671"/>
    </source>
</evidence>
<name>A0A9Q8SY69_9PEZI</name>
<dbReference type="RefSeq" id="XP_049147311.1">
    <property type="nucleotide sequence ID" value="XM_049290166.1"/>
</dbReference>
<gene>
    <name evidence="1" type="ORF">CLUP02_11198</name>
</gene>
<accession>A0A9Q8SY69</accession>
<sequence>MTAIAPSTSALQDTDFSALRHVDPSYHSKLSSSSSILGIAKRREFGSIYDPRGKINPMLPFSGPPILK</sequence>